<dbReference type="Pfam" id="PF00440">
    <property type="entry name" value="TetR_N"/>
    <property type="match status" value="1"/>
</dbReference>
<evidence type="ECO:0000256" key="1">
    <source>
        <dbReference type="ARBA" id="ARBA00023125"/>
    </source>
</evidence>
<evidence type="ECO:0000259" key="3">
    <source>
        <dbReference type="PROSITE" id="PS50977"/>
    </source>
</evidence>
<dbReference type="PANTHER" id="PTHR43479:SF11">
    <property type="entry name" value="ACREF_ENVCD OPERON REPRESSOR-RELATED"/>
    <property type="match status" value="1"/>
</dbReference>
<dbReference type="AlphaFoldDB" id="A0A7H2BDV4"/>
<dbReference type="GO" id="GO:0003677">
    <property type="term" value="F:DNA binding"/>
    <property type="evidence" value="ECO:0007669"/>
    <property type="project" value="UniProtKB-UniRule"/>
</dbReference>
<organism evidence="4 5">
    <name type="scientific">Rothia terrae</name>
    <dbReference type="NCBI Taxonomy" id="396015"/>
    <lineage>
        <taxon>Bacteria</taxon>
        <taxon>Bacillati</taxon>
        <taxon>Actinomycetota</taxon>
        <taxon>Actinomycetes</taxon>
        <taxon>Micrococcales</taxon>
        <taxon>Micrococcaceae</taxon>
        <taxon>Rothia</taxon>
    </lineage>
</organism>
<evidence type="ECO:0000313" key="5">
    <source>
        <dbReference type="Proteomes" id="UP000516404"/>
    </source>
</evidence>
<protein>
    <submittedName>
        <fullName evidence="4">TetR/AcrR family transcriptional regulator</fullName>
    </submittedName>
</protein>
<gene>
    <name evidence="4" type="ORF">IDM49_00620</name>
</gene>
<dbReference type="RefSeq" id="WP_190724655.1">
    <property type="nucleotide sequence ID" value="NZ_CP061539.1"/>
</dbReference>
<dbReference type="InterPro" id="IPR050624">
    <property type="entry name" value="HTH-type_Tx_Regulator"/>
</dbReference>
<keyword evidence="5" id="KW-1185">Reference proteome</keyword>
<feature type="DNA-binding region" description="H-T-H motif" evidence="2">
    <location>
        <begin position="32"/>
        <end position="51"/>
    </location>
</feature>
<evidence type="ECO:0000256" key="2">
    <source>
        <dbReference type="PROSITE-ProRule" id="PRU00335"/>
    </source>
</evidence>
<dbReference type="PANTHER" id="PTHR43479">
    <property type="entry name" value="ACREF/ENVCD OPERON REPRESSOR-RELATED"/>
    <property type="match status" value="1"/>
</dbReference>
<sequence length="206" mass="22916">MTGQDPRTARSSQALIDAMTRILDSSTSPELNVSDMVKEAGVSRPTFYQHFGDMKALVQAATQDRLNATFNATQPITLNTSWAQFARTNFRLMLAEMNKNRTFYINVLRGVGGYTATNDVLEMIANKILDRSPMGPVLRTRKSPVSPLEQAHFMSAGVVWLLARRILDESTEIHPEELADHVGILLLHSAGVSQEDFNTAYPEYAN</sequence>
<name>A0A7H2BDV4_9MICC</name>
<keyword evidence="1 2" id="KW-0238">DNA-binding</keyword>
<dbReference type="KEGG" id="rter:IDM49_00620"/>
<dbReference type="EMBL" id="CP061539">
    <property type="protein sequence ID" value="QNV37850.1"/>
    <property type="molecule type" value="Genomic_DNA"/>
</dbReference>
<dbReference type="InterPro" id="IPR009057">
    <property type="entry name" value="Homeodomain-like_sf"/>
</dbReference>
<proteinExistence type="predicted"/>
<feature type="domain" description="HTH tetR-type" evidence="3">
    <location>
        <begin position="9"/>
        <end position="69"/>
    </location>
</feature>
<dbReference type="PROSITE" id="PS50977">
    <property type="entry name" value="HTH_TETR_2"/>
    <property type="match status" value="1"/>
</dbReference>
<dbReference type="SUPFAM" id="SSF46689">
    <property type="entry name" value="Homeodomain-like"/>
    <property type="match status" value="1"/>
</dbReference>
<accession>A0A7H2BDV4</accession>
<dbReference type="GeneID" id="96622725"/>
<dbReference type="InterPro" id="IPR001647">
    <property type="entry name" value="HTH_TetR"/>
</dbReference>
<reference evidence="4 5" key="1">
    <citation type="submission" date="2020-09" db="EMBL/GenBank/DDBJ databases">
        <title>Investigation of environmental microbes.</title>
        <authorList>
            <person name="Ou Y."/>
            <person name="Kang Q."/>
        </authorList>
    </citation>
    <scope>NUCLEOTIDE SEQUENCE [LARGE SCALE GENOMIC DNA]</scope>
    <source>
        <strain evidence="4 5">KJZ-14</strain>
    </source>
</reference>
<evidence type="ECO:0000313" key="4">
    <source>
        <dbReference type="EMBL" id="QNV37850.1"/>
    </source>
</evidence>
<dbReference type="Gene3D" id="1.10.357.10">
    <property type="entry name" value="Tetracycline Repressor, domain 2"/>
    <property type="match status" value="1"/>
</dbReference>
<dbReference type="Proteomes" id="UP000516404">
    <property type="component" value="Chromosome"/>
</dbReference>